<evidence type="ECO:0000256" key="3">
    <source>
        <dbReference type="ARBA" id="ARBA00022679"/>
    </source>
</evidence>
<reference evidence="8 9" key="1">
    <citation type="submission" date="2018-06" db="EMBL/GenBank/DDBJ databases">
        <title>WGS assembly of Brassica rapa FPsc.</title>
        <authorList>
            <person name="Bowman J."/>
            <person name="Kohchi T."/>
            <person name="Yamato K."/>
            <person name="Jenkins J."/>
            <person name="Shu S."/>
            <person name="Ishizaki K."/>
            <person name="Yamaoka S."/>
            <person name="Nishihama R."/>
            <person name="Nakamura Y."/>
            <person name="Berger F."/>
            <person name="Adam C."/>
            <person name="Aki S."/>
            <person name="Althoff F."/>
            <person name="Araki T."/>
            <person name="Arteaga-Vazquez M."/>
            <person name="Balasubrmanian S."/>
            <person name="Bauer D."/>
            <person name="Boehm C."/>
            <person name="Briginshaw L."/>
            <person name="Caballero-Perez J."/>
            <person name="Catarino B."/>
            <person name="Chen F."/>
            <person name="Chiyoda S."/>
            <person name="Chovatia M."/>
            <person name="Davies K."/>
            <person name="Delmans M."/>
            <person name="Demura T."/>
            <person name="Dierschke T."/>
            <person name="Dolan L."/>
            <person name="Dorantes-Acosta A."/>
            <person name="Eklund D."/>
            <person name="Florent S."/>
            <person name="Flores-Sandoval E."/>
            <person name="Fujiyama A."/>
            <person name="Fukuzawa H."/>
            <person name="Galik B."/>
            <person name="Grimanelli D."/>
            <person name="Grimwood J."/>
            <person name="Grossniklaus U."/>
            <person name="Hamada T."/>
            <person name="Haseloff J."/>
            <person name="Hetherington A."/>
            <person name="Higo A."/>
            <person name="Hirakawa Y."/>
            <person name="Hundley H."/>
            <person name="Ikeda Y."/>
            <person name="Inoue K."/>
            <person name="Inoue S."/>
            <person name="Ishida S."/>
            <person name="Jia Q."/>
            <person name="Kakita M."/>
            <person name="Kanazawa T."/>
            <person name="Kawai Y."/>
            <person name="Kawashima T."/>
            <person name="Kennedy M."/>
            <person name="Kinose K."/>
            <person name="Kinoshita T."/>
            <person name="Kohara Y."/>
            <person name="Koide E."/>
            <person name="Komatsu K."/>
            <person name="Kopischke S."/>
            <person name="Kubo M."/>
            <person name="Kyozuka J."/>
            <person name="Lagercrantz U."/>
            <person name="Lin S."/>
            <person name="Lindquist E."/>
            <person name="Lipzen A."/>
            <person name="Lu C."/>
            <person name="Luna E."/>
            <person name="Martienssen R."/>
            <person name="Minamino N."/>
            <person name="Mizutani M."/>
            <person name="Mizutani M."/>
            <person name="Mochizuki N."/>
            <person name="Monte I."/>
            <person name="Mosher R."/>
            <person name="Nagasaki H."/>
            <person name="Nakagami H."/>
            <person name="Naramoto S."/>
            <person name="Nishitani K."/>
            <person name="Ohtani M."/>
            <person name="Okamoto T."/>
            <person name="Okumura M."/>
            <person name="Phillips J."/>
            <person name="Pollak B."/>
            <person name="Reinders A."/>
            <person name="Roevekamp M."/>
            <person name="Sano R."/>
            <person name="Sawa S."/>
            <person name="Schmid M."/>
            <person name="Shirakawa M."/>
            <person name="Solano R."/>
            <person name="Spunde A."/>
            <person name="Suetsugu N."/>
            <person name="Sugano S."/>
            <person name="Sugiyama A."/>
            <person name="Sun R."/>
            <person name="Suzuki Y."/>
            <person name="Takenaka M."/>
            <person name="Takezawa D."/>
            <person name="Tomogane H."/>
            <person name="Tsuzuki M."/>
            <person name="Ueda T."/>
            <person name="Umeda M."/>
            <person name="Ward J."/>
            <person name="Watanabe Y."/>
            <person name="Yazaki K."/>
            <person name="Yokoyama R."/>
            <person name="Yoshitake Y."/>
            <person name="Yotsui I."/>
            <person name="Zachgo S."/>
            <person name="Schmutz J."/>
        </authorList>
    </citation>
    <scope>NUCLEOTIDE SEQUENCE [LARGE SCALE GENOMIC DNA]</scope>
    <source>
        <strain evidence="9">cv. B-3</strain>
    </source>
</reference>
<keyword evidence="7" id="KW-0812">Transmembrane</keyword>
<comment type="subcellular location">
    <subcellularLocation>
        <location evidence="1">Membrane</location>
        <topology evidence="1">Single-pass type II membrane protein</topology>
    </subcellularLocation>
</comment>
<accession>A0A397YXH8</accession>
<dbReference type="Pfam" id="PF02485">
    <property type="entry name" value="Branch"/>
    <property type="match status" value="1"/>
</dbReference>
<evidence type="ECO:0000256" key="4">
    <source>
        <dbReference type="ARBA" id="ARBA00023136"/>
    </source>
</evidence>
<evidence type="ECO:0000256" key="7">
    <source>
        <dbReference type="SAM" id="Phobius"/>
    </source>
</evidence>
<evidence type="ECO:0000313" key="8">
    <source>
        <dbReference type="EMBL" id="RID57348.1"/>
    </source>
</evidence>
<dbReference type="InterPro" id="IPR003406">
    <property type="entry name" value="Glyco_trans_14"/>
</dbReference>
<keyword evidence="4 7" id="KW-0472">Membrane</keyword>
<dbReference type="EMBL" id="CM010633">
    <property type="protein sequence ID" value="RID57348.1"/>
    <property type="molecule type" value="Genomic_DNA"/>
</dbReference>
<proteinExistence type="predicted"/>
<sequence length="582" mass="68036">MKKQRFTAFVKELNVRMKKEPITLRYIHILGTVVFFTSISSLVILLALYLNQRLQTSLFLQNDHLSSNPLTSPSLSPPPPPHGSDISDEELMRRAAMAPREAVMNETHPKVAFMFLTRWNLPLSPLWEIFFSGHEDFYSIYVHTSPEFTEEPPSVFYKKRIPSKTVEWGRSSMMDAERRLLSHALLKPSNARFVLLSETCIPLFNFTTVYTYLMGSTRSFLGSFDDPRPMGRGRYNPKMLPHVSLSDWRKGNQWFELSRTVAAEIISDDRYYNVFKDHCRPPCYIDEHYIPTLVNKICPEMNSNRTVTWVDWSRGGSHPARFVRKDIRVGFLDRIRFGSNCSYEGELNLGSAKSKASYRLDYGWSYGEKMIYRNSELDRKKMELEKLTFTHGAYRDKKAVLYFSSGREAEVNIHNLNCRMLHEARSIGEERLFLNMANKKHSNSGSSLKELDQQICWLGHDLVMKWRLNSTSDRDETRKKLMELVLEREQLFRDAPVKGFLWNSLPSTTNLRKQIQSLEKSKEKRIKAISERKKEIESHKRELRKAENEIKSLRKTLERIRQKKQKALQTLSLLKESLQEPL</sequence>
<keyword evidence="7" id="KW-1133">Transmembrane helix</keyword>
<dbReference type="PANTHER" id="PTHR31042">
    <property type="entry name" value="CORE-2/I-BRANCHING BETA-1,6-N-ACETYLGLUCOSAMINYLTRANSFERASE FAMILY PROTEIN-RELATED"/>
    <property type="match status" value="1"/>
</dbReference>
<evidence type="ECO:0000256" key="6">
    <source>
        <dbReference type="SAM" id="Coils"/>
    </source>
</evidence>
<keyword evidence="2" id="KW-0328">Glycosyltransferase</keyword>
<protein>
    <submittedName>
        <fullName evidence="8">Uncharacterized protein</fullName>
    </submittedName>
</protein>
<evidence type="ECO:0000256" key="2">
    <source>
        <dbReference type="ARBA" id="ARBA00022676"/>
    </source>
</evidence>
<evidence type="ECO:0000256" key="1">
    <source>
        <dbReference type="ARBA" id="ARBA00004606"/>
    </source>
</evidence>
<dbReference type="GO" id="GO:0016020">
    <property type="term" value="C:membrane"/>
    <property type="evidence" value="ECO:0007669"/>
    <property type="project" value="UniProtKB-SubCell"/>
</dbReference>
<keyword evidence="3" id="KW-0808">Transferase</keyword>
<dbReference type="PANTHER" id="PTHR31042:SF91">
    <property type="entry name" value="CORE-2_I-BRANCHING BETA-1,6-N-ACETYLGLUCOSAMINYLTRANSFERASE FAMILY PROTEIN"/>
    <property type="match status" value="1"/>
</dbReference>
<organism evidence="8 9">
    <name type="scientific">Brassica campestris</name>
    <name type="common">Field mustard</name>
    <dbReference type="NCBI Taxonomy" id="3711"/>
    <lineage>
        <taxon>Eukaryota</taxon>
        <taxon>Viridiplantae</taxon>
        <taxon>Streptophyta</taxon>
        <taxon>Embryophyta</taxon>
        <taxon>Tracheophyta</taxon>
        <taxon>Spermatophyta</taxon>
        <taxon>Magnoliopsida</taxon>
        <taxon>eudicotyledons</taxon>
        <taxon>Gunneridae</taxon>
        <taxon>Pentapetalae</taxon>
        <taxon>rosids</taxon>
        <taxon>malvids</taxon>
        <taxon>Brassicales</taxon>
        <taxon>Brassicaceae</taxon>
        <taxon>Brassiceae</taxon>
        <taxon>Brassica</taxon>
    </lineage>
</organism>
<keyword evidence="5" id="KW-0325">Glycoprotein</keyword>
<dbReference type="AlphaFoldDB" id="A0A397YXH8"/>
<name>A0A397YXH8_BRACM</name>
<gene>
    <name evidence="8" type="ORF">BRARA_F00728</name>
</gene>
<dbReference type="GO" id="GO:0016757">
    <property type="term" value="F:glycosyltransferase activity"/>
    <property type="evidence" value="ECO:0007669"/>
    <property type="project" value="UniProtKB-KW"/>
</dbReference>
<feature type="transmembrane region" description="Helical" evidence="7">
    <location>
        <begin position="26"/>
        <end position="50"/>
    </location>
</feature>
<feature type="coiled-coil region" evidence="6">
    <location>
        <begin position="526"/>
        <end position="577"/>
    </location>
</feature>
<evidence type="ECO:0000313" key="9">
    <source>
        <dbReference type="Proteomes" id="UP000264353"/>
    </source>
</evidence>
<dbReference type="Proteomes" id="UP000264353">
    <property type="component" value="Chromosome A6"/>
</dbReference>
<dbReference type="InterPro" id="IPR044174">
    <property type="entry name" value="BC10-like"/>
</dbReference>
<keyword evidence="6" id="KW-0175">Coiled coil</keyword>
<evidence type="ECO:0000256" key="5">
    <source>
        <dbReference type="ARBA" id="ARBA00023180"/>
    </source>
</evidence>